<dbReference type="AlphaFoldDB" id="A0A327JIK2"/>
<dbReference type="PROSITE" id="PS00383">
    <property type="entry name" value="TYR_PHOSPHATASE_1"/>
    <property type="match status" value="1"/>
</dbReference>
<keyword evidence="7" id="KW-1185">Reference proteome</keyword>
<dbReference type="OrthoDB" id="9814896at2"/>
<evidence type="ECO:0000256" key="1">
    <source>
        <dbReference type="ARBA" id="ARBA00009580"/>
    </source>
</evidence>
<evidence type="ECO:0000256" key="2">
    <source>
        <dbReference type="ARBA" id="ARBA00022801"/>
    </source>
</evidence>
<evidence type="ECO:0000256" key="4">
    <source>
        <dbReference type="SAM" id="Phobius"/>
    </source>
</evidence>
<dbReference type="Pfam" id="PF22784">
    <property type="entry name" value="PTP-SAK"/>
    <property type="match status" value="1"/>
</dbReference>
<dbReference type="PANTHER" id="PTHR31126">
    <property type="entry name" value="TYROSINE-PROTEIN PHOSPHATASE"/>
    <property type="match status" value="1"/>
</dbReference>
<evidence type="ECO:0000259" key="5">
    <source>
        <dbReference type="Pfam" id="PF22784"/>
    </source>
</evidence>
<sequence length="207" mass="22500">MPPISTVLTYTFVTMSLIVAPAAGYAGYLRMSGNIHAVDPGLVYRSGQLDAGQLEHLVDDKGIRSVLNLRGPHPGAQWFEDEADVAQRHGITHLSIHISADKEPRLETMAAIEQAIETAPKPLLIHCMGGADRSGLASAIYEYAVAGKTAALADDQLSFTYGHFPWLWSRSGAMDRAFQRFVTSNQMAAAEPQEVRGSPDEGSDHRR</sequence>
<dbReference type="RefSeq" id="WP_111436033.1">
    <property type="nucleotide sequence ID" value="NZ_NPEV01000054.1"/>
</dbReference>
<dbReference type="GO" id="GO:0016791">
    <property type="term" value="F:phosphatase activity"/>
    <property type="evidence" value="ECO:0007669"/>
    <property type="project" value="TreeGrafter"/>
</dbReference>
<comment type="similarity">
    <text evidence="1">Belongs to the protein-tyrosine phosphatase family.</text>
</comment>
<feature type="region of interest" description="Disordered" evidence="3">
    <location>
        <begin position="188"/>
        <end position="207"/>
    </location>
</feature>
<accession>A0A327JIK2</accession>
<comment type="caution">
    <text evidence="6">The sequence shown here is derived from an EMBL/GenBank/DDBJ whole genome shotgun (WGS) entry which is preliminary data.</text>
</comment>
<dbReference type="PANTHER" id="PTHR31126:SF72">
    <property type="entry name" value="DUAL SPECIFICITY PROTEIN PHOSPHATASE TPBA"/>
    <property type="match status" value="1"/>
</dbReference>
<dbReference type="Gene3D" id="3.90.190.10">
    <property type="entry name" value="Protein tyrosine phosphatase superfamily"/>
    <property type="match status" value="1"/>
</dbReference>
<reference evidence="6 7" key="1">
    <citation type="submission" date="2017-07" db="EMBL/GenBank/DDBJ databases">
        <title>Draft Genome Sequences of Select Purple Nonsulfur Bacteria.</title>
        <authorList>
            <person name="Lasarre B."/>
            <person name="Mckinlay J.B."/>
        </authorList>
    </citation>
    <scope>NUCLEOTIDE SEQUENCE [LARGE SCALE GENOMIC DNA]</scope>
    <source>
        <strain evidence="6 7">DSM 11290</strain>
    </source>
</reference>
<evidence type="ECO:0000313" key="6">
    <source>
        <dbReference type="EMBL" id="RAI25164.1"/>
    </source>
</evidence>
<feature type="domain" description="Swiss Army Knife protein DSP-PTPase phosphatase" evidence="5">
    <location>
        <begin position="53"/>
        <end position="152"/>
    </location>
</feature>
<proteinExistence type="inferred from homology"/>
<dbReference type="SUPFAM" id="SSF52799">
    <property type="entry name" value="(Phosphotyrosine protein) phosphatases II"/>
    <property type="match status" value="1"/>
</dbReference>
<protein>
    <recommendedName>
        <fullName evidence="5">Swiss Army Knife protein DSP-PTPase phosphatase domain-containing protein</fullName>
    </recommendedName>
</protein>
<feature type="compositionally biased region" description="Basic and acidic residues" evidence="3">
    <location>
        <begin position="193"/>
        <end position="207"/>
    </location>
</feature>
<organism evidence="6 7">
    <name type="scientific">Rhodobium orientis</name>
    <dbReference type="NCBI Taxonomy" id="34017"/>
    <lineage>
        <taxon>Bacteria</taxon>
        <taxon>Pseudomonadati</taxon>
        <taxon>Pseudomonadota</taxon>
        <taxon>Alphaproteobacteria</taxon>
        <taxon>Hyphomicrobiales</taxon>
        <taxon>Rhodobiaceae</taxon>
        <taxon>Rhodobium</taxon>
    </lineage>
</organism>
<keyword evidence="4" id="KW-0472">Membrane</keyword>
<feature type="transmembrane region" description="Helical" evidence="4">
    <location>
        <begin position="7"/>
        <end position="28"/>
    </location>
</feature>
<keyword evidence="2" id="KW-0378">Hydrolase</keyword>
<evidence type="ECO:0000256" key="3">
    <source>
        <dbReference type="SAM" id="MobiDB-lite"/>
    </source>
</evidence>
<dbReference type="InterPro" id="IPR057023">
    <property type="entry name" value="PTP-SAK"/>
</dbReference>
<evidence type="ECO:0000313" key="7">
    <source>
        <dbReference type="Proteomes" id="UP000249299"/>
    </source>
</evidence>
<keyword evidence="4" id="KW-0812">Transmembrane</keyword>
<dbReference type="EMBL" id="NPEV01000054">
    <property type="protein sequence ID" value="RAI25164.1"/>
    <property type="molecule type" value="Genomic_DNA"/>
</dbReference>
<keyword evidence="4" id="KW-1133">Transmembrane helix</keyword>
<name>A0A327JIK2_9HYPH</name>
<gene>
    <name evidence="6" type="ORF">CH339_19325</name>
</gene>
<dbReference type="InterPro" id="IPR029021">
    <property type="entry name" value="Prot-tyrosine_phosphatase-like"/>
</dbReference>
<dbReference type="InterPro" id="IPR016130">
    <property type="entry name" value="Tyr_Pase_AS"/>
</dbReference>
<dbReference type="Proteomes" id="UP000249299">
    <property type="component" value="Unassembled WGS sequence"/>
</dbReference>